<proteinExistence type="predicted"/>
<dbReference type="Proteomes" id="UP001165080">
    <property type="component" value="Unassembled WGS sequence"/>
</dbReference>
<dbReference type="PROSITE" id="PS50222">
    <property type="entry name" value="EF_HAND_2"/>
    <property type="match status" value="2"/>
</dbReference>
<dbReference type="InterPro" id="IPR018247">
    <property type="entry name" value="EF_Hand_1_Ca_BS"/>
</dbReference>
<keyword evidence="2" id="KW-0963">Cytoplasm</keyword>
<evidence type="ECO:0000259" key="6">
    <source>
        <dbReference type="PROSITE" id="PS50222"/>
    </source>
</evidence>
<evidence type="ECO:0000256" key="4">
    <source>
        <dbReference type="ARBA" id="ARBA00022737"/>
    </source>
</evidence>
<evidence type="ECO:0000313" key="8">
    <source>
        <dbReference type="Proteomes" id="UP001165080"/>
    </source>
</evidence>
<evidence type="ECO:0000256" key="3">
    <source>
        <dbReference type="ARBA" id="ARBA00022723"/>
    </source>
</evidence>
<dbReference type="Pfam" id="PF13499">
    <property type="entry name" value="EF-hand_7"/>
    <property type="match status" value="1"/>
</dbReference>
<evidence type="ECO:0000256" key="5">
    <source>
        <dbReference type="ARBA" id="ARBA00022837"/>
    </source>
</evidence>
<dbReference type="GO" id="GO:0048306">
    <property type="term" value="F:calcium-dependent protein binding"/>
    <property type="evidence" value="ECO:0007669"/>
    <property type="project" value="UniProtKB-ARBA"/>
</dbReference>
<comment type="subcellular location">
    <subcellularLocation>
        <location evidence="1">Cytoplasm</location>
    </subcellularLocation>
</comment>
<dbReference type="Gene3D" id="1.10.238.10">
    <property type="entry name" value="EF-hand"/>
    <property type="match status" value="1"/>
</dbReference>
<keyword evidence="8" id="KW-1185">Reference proteome</keyword>
<dbReference type="OrthoDB" id="186625at2759"/>
<gene>
    <name evidence="7" type="primary">PLEST006917</name>
    <name evidence="7" type="ORF">PLESTB_001396900</name>
</gene>
<organism evidence="7 8">
    <name type="scientific">Pleodorina starrii</name>
    <dbReference type="NCBI Taxonomy" id="330485"/>
    <lineage>
        <taxon>Eukaryota</taxon>
        <taxon>Viridiplantae</taxon>
        <taxon>Chlorophyta</taxon>
        <taxon>core chlorophytes</taxon>
        <taxon>Chlorophyceae</taxon>
        <taxon>CS clade</taxon>
        <taxon>Chlamydomonadales</taxon>
        <taxon>Volvocaceae</taxon>
        <taxon>Pleodorina</taxon>
    </lineage>
</organism>
<feature type="domain" description="EF-hand" evidence="6">
    <location>
        <begin position="4"/>
        <end position="39"/>
    </location>
</feature>
<dbReference type="PANTHER" id="PTHR46212:SF3">
    <property type="entry name" value="GH27120P"/>
    <property type="match status" value="1"/>
</dbReference>
<name>A0A9W6BVZ5_9CHLO</name>
<keyword evidence="3" id="KW-0479">Metal-binding</keyword>
<evidence type="ECO:0000313" key="7">
    <source>
        <dbReference type="EMBL" id="GLC58750.1"/>
    </source>
</evidence>
<sequence length="170" mass="18924">MTAPDLNVLQQWFQCVDTDGSGLLDAKELRQALDIGGLSYTLAQVHLLVRAFDSKGNQKLDLNEFVELHRFLDAVQTCFSHFARGGSRLSAADAQQALIHMGHRLDGTVMRAVLDRYDTDTRGTFGVEDFLRMCLFLRTAARAFQAFDTGKRGTVQLSLNQLCYAASYLA</sequence>
<dbReference type="InterPro" id="IPR051426">
    <property type="entry name" value="Peflin/Sorcin_CaBP"/>
</dbReference>
<reference evidence="7 8" key="1">
    <citation type="journal article" date="2023" name="Commun. Biol.">
        <title>Reorganization of the ancestral sex-determining regions during the evolution of trioecy in Pleodorina starrii.</title>
        <authorList>
            <person name="Takahashi K."/>
            <person name="Suzuki S."/>
            <person name="Kawai-Toyooka H."/>
            <person name="Yamamoto K."/>
            <person name="Hamaji T."/>
            <person name="Ootsuki R."/>
            <person name="Yamaguchi H."/>
            <person name="Kawachi M."/>
            <person name="Higashiyama T."/>
            <person name="Nozaki H."/>
        </authorList>
    </citation>
    <scope>NUCLEOTIDE SEQUENCE [LARGE SCALE GENOMIC DNA]</scope>
    <source>
        <strain evidence="7 8">NIES-4479</strain>
    </source>
</reference>
<protein>
    <recommendedName>
        <fullName evidence="6">EF-hand domain-containing protein</fullName>
    </recommendedName>
</protein>
<dbReference type="InterPro" id="IPR011992">
    <property type="entry name" value="EF-hand-dom_pair"/>
</dbReference>
<evidence type="ECO:0000256" key="2">
    <source>
        <dbReference type="ARBA" id="ARBA00022490"/>
    </source>
</evidence>
<dbReference type="PANTHER" id="PTHR46212">
    <property type="entry name" value="PEFLIN"/>
    <property type="match status" value="1"/>
</dbReference>
<dbReference type="GO" id="GO:0005509">
    <property type="term" value="F:calcium ion binding"/>
    <property type="evidence" value="ECO:0007669"/>
    <property type="project" value="InterPro"/>
</dbReference>
<feature type="domain" description="EF-hand" evidence="6">
    <location>
        <begin position="40"/>
        <end position="75"/>
    </location>
</feature>
<dbReference type="EMBL" id="BRXU01000024">
    <property type="protein sequence ID" value="GLC58750.1"/>
    <property type="molecule type" value="Genomic_DNA"/>
</dbReference>
<dbReference type="SUPFAM" id="SSF47473">
    <property type="entry name" value="EF-hand"/>
    <property type="match status" value="1"/>
</dbReference>
<keyword evidence="4" id="KW-0677">Repeat</keyword>
<evidence type="ECO:0000256" key="1">
    <source>
        <dbReference type="ARBA" id="ARBA00004496"/>
    </source>
</evidence>
<keyword evidence="5" id="KW-0106">Calcium</keyword>
<dbReference type="GO" id="GO:0005737">
    <property type="term" value="C:cytoplasm"/>
    <property type="evidence" value="ECO:0007669"/>
    <property type="project" value="UniProtKB-SubCell"/>
</dbReference>
<dbReference type="InterPro" id="IPR002048">
    <property type="entry name" value="EF_hand_dom"/>
</dbReference>
<comment type="caution">
    <text evidence="7">The sequence shown here is derived from an EMBL/GenBank/DDBJ whole genome shotgun (WGS) entry which is preliminary data.</text>
</comment>
<dbReference type="PROSITE" id="PS00018">
    <property type="entry name" value="EF_HAND_1"/>
    <property type="match status" value="1"/>
</dbReference>
<dbReference type="AlphaFoldDB" id="A0A9W6BVZ5"/>
<accession>A0A9W6BVZ5</accession>